<evidence type="ECO:0000313" key="1">
    <source>
        <dbReference type="EMBL" id="KAB5744310.1"/>
    </source>
</evidence>
<reference evidence="1 2" key="1">
    <citation type="journal article" date="2019" name="Nat. Med.">
        <title>A library of human gut bacterial isolates paired with longitudinal multiomics data enables mechanistic microbiome research.</title>
        <authorList>
            <person name="Poyet M."/>
            <person name="Groussin M."/>
            <person name="Gibbons S.M."/>
            <person name="Avila-Pacheco J."/>
            <person name="Jiang X."/>
            <person name="Kearney S.M."/>
            <person name="Perrotta A.R."/>
            <person name="Berdy B."/>
            <person name="Zhao S."/>
            <person name="Lieberman T.D."/>
            <person name="Swanson P.K."/>
            <person name="Smith M."/>
            <person name="Roesemann S."/>
            <person name="Alexander J.E."/>
            <person name="Rich S.A."/>
            <person name="Livny J."/>
            <person name="Vlamakis H."/>
            <person name="Clish C."/>
            <person name="Bullock K."/>
            <person name="Deik A."/>
            <person name="Scott J."/>
            <person name="Pierce K.A."/>
            <person name="Xavier R.J."/>
            <person name="Alm E.J."/>
        </authorList>
    </citation>
    <scope>NUCLEOTIDE SEQUENCE [LARGE SCALE GENOMIC DNA]</scope>
    <source>
        <strain evidence="1 2">BIOML-A190</strain>
    </source>
</reference>
<dbReference type="SUPFAM" id="SSF101386">
    <property type="entry name" value="all-alpha NTP pyrophosphatases"/>
    <property type="match status" value="1"/>
</dbReference>
<protein>
    <recommendedName>
        <fullName evidence="3">NTP pyrophosphohydrolase MazG putative catalytic core domain-containing protein</fullName>
    </recommendedName>
</protein>
<accession>A0A7J5MW08</accession>
<evidence type="ECO:0008006" key="3">
    <source>
        <dbReference type="Google" id="ProtNLM"/>
    </source>
</evidence>
<dbReference type="EMBL" id="WDLT01000012">
    <property type="protein sequence ID" value="KAB5744310.1"/>
    <property type="molecule type" value="Genomic_DNA"/>
</dbReference>
<evidence type="ECO:0000313" key="2">
    <source>
        <dbReference type="Proteomes" id="UP000437631"/>
    </source>
</evidence>
<organism evidence="1 2">
    <name type="scientific">Bifidobacterium adolescentis</name>
    <dbReference type="NCBI Taxonomy" id="1680"/>
    <lineage>
        <taxon>Bacteria</taxon>
        <taxon>Bacillati</taxon>
        <taxon>Actinomycetota</taxon>
        <taxon>Actinomycetes</taxon>
        <taxon>Bifidobacteriales</taxon>
        <taxon>Bifidobacteriaceae</taxon>
        <taxon>Bifidobacterium</taxon>
    </lineage>
</organism>
<dbReference type="AlphaFoldDB" id="A0A7J5MW08"/>
<dbReference type="CDD" id="cd11539">
    <property type="entry name" value="NTP-PPase_u2"/>
    <property type="match status" value="1"/>
</dbReference>
<sequence length="167" mass="19467">MSEHPTIEEVYKRPEYFDAVWSKSIEYYGVTKQSVVCMEECAELIEAYDDRKRDGLTDGTRSHMVEEMADVLICLWLLEHMYDIKGRDNRTRHPSPVGAGAALIKAVSKILRYNTEKERLDGLADAAEDVRRWVMRLETENGITDEELGEWVERKTVRQQRRIEGDK</sequence>
<dbReference type="Proteomes" id="UP000437631">
    <property type="component" value="Unassembled WGS sequence"/>
</dbReference>
<comment type="caution">
    <text evidence="1">The sequence shown here is derived from an EMBL/GenBank/DDBJ whole genome shotgun (WGS) entry which is preliminary data.</text>
</comment>
<dbReference type="Gene3D" id="1.10.287.1080">
    <property type="entry name" value="MazG-like"/>
    <property type="match status" value="1"/>
</dbReference>
<proteinExistence type="predicted"/>
<gene>
    <name evidence="1" type="ORF">GA752_08755</name>
</gene>
<name>A0A7J5MW08_BIFAD</name>